<dbReference type="InterPro" id="IPR019251">
    <property type="entry name" value="DUF2231_TM"/>
</dbReference>
<dbReference type="EMBL" id="FNAN01000006">
    <property type="protein sequence ID" value="SDE64168.1"/>
    <property type="molecule type" value="Genomic_DNA"/>
</dbReference>
<name>A0A1G7EKK4_9BACT</name>
<dbReference type="AlphaFoldDB" id="A0A1G7EKK4"/>
<dbReference type="InterPro" id="IPR011429">
    <property type="entry name" value="Cyt_c_Planctomycete-type"/>
</dbReference>
<feature type="transmembrane region" description="Helical" evidence="1">
    <location>
        <begin position="116"/>
        <end position="135"/>
    </location>
</feature>
<feature type="transmembrane region" description="Helical" evidence="1">
    <location>
        <begin position="51"/>
        <end position="74"/>
    </location>
</feature>
<evidence type="ECO:0000256" key="1">
    <source>
        <dbReference type="SAM" id="Phobius"/>
    </source>
</evidence>
<dbReference type="STRING" id="659014.SAMN04487996_10698"/>
<dbReference type="Pfam" id="PF07635">
    <property type="entry name" value="PSCyt1"/>
    <property type="match status" value="1"/>
</dbReference>
<evidence type="ECO:0000313" key="4">
    <source>
        <dbReference type="EMBL" id="SDE64168.1"/>
    </source>
</evidence>
<dbReference type="PANTHER" id="PTHR35889">
    <property type="entry name" value="CYCLOINULO-OLIGOSACCHARIDE FRUCTANOTRANSFERASE-RELATED"/>
    <property type="match status" value="1"/>
</dbReference>
<keyword evidence="1" id="KW-0472">Membrane</keyword>
<accession>A0A1G7EKK4</accession>
<reference evidence="5" key="1">
    <citation type="submission" date="2016-10" db="EMBL/GenBank/DDBJ databases">
        <authorList>
            <person name="Varghese N."/>
            <person name="Submissions S."/>
        </authorList>
    </citation>
    <scope>NUCLEOTIDE SEQUENCE [LARGE SCALE GENOMIC DNA]</scope>
    <source>
        <strain evidence="5">DSM 25329</strain>
    </source>
</reference>
<proteinExistence type="predicted"/>
<feature type="transmembrane region" description="Helical" evidence="1">
    <location>
        <begin position="86"/>
        <end position="104"/>
    </location>
</feature>
<dbReference type="Pfam" id="PF13516">
    <property type="entry name" value="LRR_6"/>
    <property type="match status" value="2"/>
</dbReference>
<sequence length="508" mass="54018">MLIPLLQASPWALFIGRFHPVLVHLPIGFLLIAALIEIGRRTGKISVSESTVVFVLFWSAVSATFACIAGYLLSLGGGYDEDLLGAHMWKGIGVAVFAWVAWLVKSDRLAGKLSFGKAVYLPAFAVAVVLTMTAGHDGGSLTHGDGYLTQYTPEPFRSLAGMDPIEEKAKEIKPITDIQQAVVYKDIVQPILEARCTQCHNASKKKGDLRMDELALLMKGGENGPAFVAGKGAESDMIKRCLLDESDDNHMPPKGKPQLSTEQIALLSWWIDQGAPAEKKVSELTVPDQLKPALASLGGGPAAGGSATGGSAGNAKQKESAIATLKVTPAKEADIQALRKAGLIVNTLSQDQNLLEVSAVNAPKFSDKDIALLLPVAEQVTWLKLGSTQITDNGLKEIAKLKNLTKLHLEHTGVTDQGIAQIKGLPHLEYLNIIDTKIGDAGLKNIVALKGLRSIYVWQSAVTDSAVAQTARQTPGLQIVNGFSEAEVAQFLKAGDSTATKPVAASKK</sequence>
<dbReference type="SUPFAM" id="SSF52047">
    <property type="entry name" value="RNI-like"/>
    <property type="match status" value="1"/>
</dbReference>
<evidence type="ECO:0000259" key="2">
    <source>
        <dbReference type="Pfam" id="PF07635"/>
    </source>
</evidence>
<gene>
    <name evidence="4" type="ORF">SAMN04487996_10698</name>
</gene>
<keyword evidence="1" id="KW-1133">Transmembrane helix</keyword>
<feature type="domain" description="DUF2231" evidence="3">
    <location>
        <begin position="18"/>
        <end position="146"/>
    </location>
</feature>
<feature type="transmembrane region" description="Helical" evidence="1">
    <location>
        <begin position="20"/>
        <end position="39"/>
    </location>
</feature>
<dbReference type="RefSeq" id="WP_090149180.1">
    <property type="nucleotide sequence ID" value="NZ_FNAN01000006.1"/>
</dbReference>
<dbReference type="PANTHER" id="PTHR35889:SF3">
    <property type="entry name" value="F-BOX DOMAIN-CONTAINING PROTEIN"/>
    <property type="match status" value="1"/>
</dbReference>
<dbReference type="GO" id="GO:0020037">
    <property type="term" value="F:heme binding"/>
    <property type="evidence" value="ECO:0007669"/>
    <property type="project" value="InterPro"/>
</dbReference>
<feature type="domain" description="Cytochrome C Planctomycete-type" evidence="2">
    <location>
        <begin position="196"/>
        <end position="255"/>
    </location>
</feature>
<dbReference type="Proteomes" id="UP000198748">
    <property type="component" value="Unassembled WGS sequence"/>
</dbReference>
<keyword evidence="1" id="KW-0812">Transmembrane</keyword>
<dbReference type="OrthoDB" id="713772at2"/>
<dbReference type="Pfam" id="PF09990">
    <property type="entry name" value="DUF2231"/>
    <property type="match status" value="1"/>
</dbReference>
<dbReference type="GO" id="GO:0009055">
    <property type="term" value="F:electron transfer activity"/>
    <property type="evidence" value="ECO:0007669"/>
    <property type="project" value="InterPro"/>
</dbReference>
<dbReference type="Gene3D" id="3.80.10.10">
    <property type="entry name" value="Ribonuclease Inhibitor"/>
    <property type="match status" value="1"/>
</dbReference>
<evidence type="ECO:0000259" key="3">
    <source>
        <dbReference type="Pfam" id="PF09990"/>
    </source>
</evidence>
<dbReference type="SUPFAM" id="SSF46626">
    <property type="entry name" value="Cytochrome c"/>
    <property type="match status" value="1"/>
</dbReference>
<keyword evidence="5" id="KW-1185">Reference proteome</keyword>
<evidence type="ECO:0000313" key="5">
    <source>
        <dbReference type="Proteomes" id="UP000198748"/>
    </source>
</evidence>
<protein>
    <submittedName>
        <fullName evidence="4">Uncharacterized membrane protein</fullName>
    </submittedName>
</protein>
<dbReference type="InterPro" id="IPR036909">
    <property type="entry name" value="Cyt_c-like_dom_sf"/>
</dbReference>
<dbReference type="InterPro" id="IPR032675">
    <property type="entry name" value="LRR_dom_sf"/>
</dbReference>
<organism evidence="4 5">
    <name type="scientific">Dyadobacter soli</name>
    <dbReference type="NCBI Taxonomy" id="659014"/>
    <lineage>
        <taxon>Bacteria</taxon>
        <taxon>Pseudomonadati</taxon>
        <taxon>Bacteroidota</taxon>
        <taxon>Cytophagia</taxon>
        <taxon>Cytophagales</taxon>
        <taxon>Spirosomataceae</taxon>
        <taxon>Dyadobacter</taxon>
    </lineage>
</organism>
<dbReference type="InterPro" id="IPR001611">
    <property type="entry name" value="Leu-rich_rpt"/>
</dbReference>